<comment type="subcellular location">
    <subcellularLocation>
        <location evidence="1">Membrane</location>
        <topology evidence="1">Multi-pass membrane protein</topology>
    </subcellularLocation>
</comment>
<gene>
    <name evidence="6" type="ordered locus">Cyan7425_0456</name>
</gene>
<evidence type="ECO:0000256" key="2">
    <source>
        <dbReference type="ARBA" id="ARBA00022692"/>
    </source>
</evidence>
<feature type="transmembrane region" description="Helical" evidence="5">
    <location>
        <begin position="59"/>
        <end position="77"/>
    </location>
</feature>
<proteinExistence type="predicted"/>
<dbReference type="InterPro" id="IPR019109">
    <property type="entry name" value="MamF_MmsF"/>
</dbReference>
<dbReference type="EMBL" id="CP001344">
    <property type="protein sequence ID" value="ACL42848.1"/>
    <property type="molecule type" value="Genomic_DNA"/>
</dbReference>
<dbReference type="STRING" id="395961.Cyan7425_0456"/>
<dbReference type="OrthoDB" id="425405at2"/>
<reference evidence="6" key="1">
    <citation type="submission" date="2009-01" db="EMBL/GenBank/DDBJ databases">
        <title>Complete sequence of chromosome Cyanothece sp. PCC 7425.</title>
        <authorList>
            <consortium name="US DOE Joint Genome Institute"/>
            <person name="Lucas S."/>
            <person name="Copeland A."/>
            <person name="Lapidus A."/>
            <person name="Glavina del Rio T."/>
            <person name="Dalin E."/>
            <person name="Tice H."/>
            <person name="Bruce D."/>
            <person name="Goodwin L."/>
            <person name="Pitluck S."/>
            <person name="Sims D."/>
            <person name="Meineke L."/>
            <person name="Brettin T."/>
            <person name="Detter J.C."/>
            <person name="Han C."/>
            <person name="Larimer F."/>
            <person name="Land M."/>
            <person name="Hauser L."/>
            <person name="Kyrpides N."/>
            <person name="Ovchinnikova G."/>
            <person name="Liberton M."/>
            <person name="Stoeckel J."/>
            <person name="Banerjee A."/>
            <person name="Singh A."/>
            <person name="Page L."/>
            <person name="Sato H."/>
            <person name="Zhao L."/>
            <person name="Sherman L."/>
            <person name="Pakrasi H."/>
            <person name="Richardson P."/>
        </authorList>
    </citation>
    <scope>NUCLEOTIDE SEQUENCE</scope>
    <source>
        <strain evidence="6">PCC 7425</strain>
    </source>
</reference>
<evidence type="ECO:0000256" key="1">
    <source>
        <dbReference type="ARBA" id="ARBA00004141"/>
    </source>
</evidence>
<dbReference type="AlphaFoldDB" id="B8HTS8"/>
<feature type="transmembrane region" description="Helical" evidence="5">
    <location>
        <begin position="20"/>
        <end position="39"/>
    </location>
</feature>
<feature type="transmembrane region" description="Helical" evidence="5">
    <location>
        <begin position="83"/>
        <end position="104"/>
    </location>
</feature>
<name>B8HTS8_CYAP4</name>
<protein>
    <recommendedName>
        <fullName evidence="7">DUF4870 domain-containing protein</fullName>
    </recommendedName>
</protein>
<dbReference type="Pfam" id="PF09685">
    <property type="entry name" value="MamF_MmsF"/>
    <property type="match status" value="1"/>
</dbReference>
<keyword evidence="2 5" id="KW-0812">Transmembrane</keyword>
<accession>B8HTS8</accession>
<keyword evidence="3 5" id="KW-1133">Transmembrane helix</keyword>
<sequence>MQSTYDVDKRKLLSALSHGSIFFSSLVISVGIPIAILLVSDDAVVKENAREAINFHFNVWLWGGIAAIAAALWWTIILLPFAFLGGVVVIFSLVMPILAILHCLTQPDLSYRYPLIFRLF</sequence>
<organism evidence="6">
    <name type="scientific">Cyanothece sp. (strain PCC 7425 / ATCC 29141)</name>
    <dbReference type="NCBI Taxonomy" id="395961"/>
    <lineage>
        <taxon>Bacteria</taxon>
        <taxon>Bacillati</taxon>
        <taxon>Cyanobacteriota</taxon>
        <taxon>Cyanophyceae</taxon>
        <taxon>Gomontiellales</taxon>
        <taxon>Cyanothecaceae</taxon>
        <taxon>Cyanothece</taxon>
    </lineage>
</organism>
<evidence type="ECO:0000313" key="6">
    <source>
        <dbReference type="EMBL" id="ACL42848.1"/>
    </source>
</evidence>
<dbReference type="eggNOG" id="COG3296">
    <property type="taxonomic scope" value="Bacteria"/>
</dbReference>
<dbReference type="KEGG" id="cyn:Cyan7425_0456"/>
<keyword evidence="4 5" id="KW-0472">Membrane</keyword>
<evidence type="ECO:0000256" key="5">
    <source>
        <dbReference type="SAM" id="Phobius"/>
    </source>
</evidence>
<dbReference type="HOGENOM" id="CLU_104196_4_0_3"/>
<evidence type="ECO:0000256" key="4">
    <source>
        <dbReference type="ARBA" id="ARBA00023136"/>
    </source>
</evidence>
<evidence type="ECO:0000256" key="3">
    <source>
        <dbReference type="ARBA" id="ARBA00022989"/>
    </source>
</evidence>
<evidence type="ECO:0008006" key="7">
    <source>
        <dbReference type="Google" id="ProtNLM"/>
    </source>
</evidence>